<feature type="region of interest" description="Disordered" evidence="1">
    <location>
        <begin position="187"/>
        <end position="208"/>
    </location>
</feature>
<dbReference type="OrthoDB" id="4069919at2759"/>
<protein>
    <submittedName>
        <fullName evidence="2">Uncharacterized protein</fullName>
    </submittedName>
</protein>
<gene>
    <name evidence="2" type="ORF">GRS66_011104</name>
</gene>
<dbReference type="AlphaFoldDB" id="A0A6C1EHZ2"/>
<dbReference type="EMBL" id="CP049013">
    <property type="protein sequence ID" value="QID88391.1"/>
    <property type="molecule type" value="Genomic_DNA"/>
</dbReference>
<evidence type="ECO:0000256" key="1">
    <source>
        <dbReference type="SAM" id="MobiDB-lite"/>
    </source>
</evidence>
<evidence type="ECO:0000313" key="3">
    <source>
        <dbReference type="Proteomes" id="UP000501346"/>
    </source>
</evidence>
<evidence type="ECO:0000313" key="2">
    <source>
        <dbReference type="EMBL" id="QID88391.1"/>
    </source>
</evidence>
<sequence length="315" mass="36000">MLSEEYKIDSANTISSAKLTMENQKMVLKKFMITQVTKGIMQRYASLLVTIHSDNTTIIGLNYLKTAEFLETVLHRANSSHLQFKKVCCIVIKFLDCCSKETNYMRFLKFNLQKLFVAAFILSVPNVVGDDRDRITTRDGIYQFYSKITGLSLEEVTNCRSIVRPVLIRRSRQQRKQMLTRSDQNSYFSRGTFMNPHSPASPPLPTNRTANDALLHTHAYSLQDHSDGEDYDRRAEYREGNSLEADTGTYRHTTFIAAIPNVLHSRSLMECDIEPTQTIDSTESSSQSNGYVSGRELQEFNNMGKKLVQDSFRVV</sequence>
<reference evidence="2 3" key="1">
    <citation type="journal article" date="2019" name="BMC Genomics">
        <title>Chromosome level assembly and comparative genome analysis confirm lager-brewing yeasts originated from a single hybridization.</title>
        <authorList>
            <person name="Salazar A.N."/>
            <person name="Gorter de Vries A.R."/>
            <person name="van den Broek M."/>
            <person name="Brouwers N."/>
            <person name="de la Torre Cortes P."/>
            <person name="Kuijpers N.G.A."/>
            <person name="Daran J.G."/>
            <person name="Abeel T."/>
        </authorList>
    </citation>
    <scope>NUCLEOTIDE SEQUENCE [LARGE SCALE GENOMIC DNA]</scope>
    <source>
        <strain evidence="2 3">CBS 1483</strain>
    </source>
</reference>
<accession>A0A6C1EHZ2</accession>
<name>A0A6C1EHZ2_SACPS</name>
<proteinExistence type="predicted"/>
<organism evidence="2 3">
    <name type="scientific">Saccharomyces pastorianus</name>
    <name type="common">Lager yeast</name>
    <name type="synonym">Saccharomyces cerevisiae x Saccharomyces eubayanus</name>
    <dbReference type="NCBI Taxonomy" id="27292"/>
    <lineage>
        <taxon>Eukaryota</taxon>
        <taxon>Fungi</taxon>
        <taxon>Dikarya</taxon>
        <taxon>Ascomycota</taxon>
        <taxon>Saccharomycotina</taxon>
        <taxon>Saccharomycetes</taxon>
        <taxon>Saccharomycetales</taxon>
        <taxon>Saccharomycetaceae</taxon>
        <taxon>Saccharomyces</taxon>
    </lineage>
</organism>
<keyword evidence="3" id="KW-1185">Reference proteome</keyword>
<dbReference type="Proteomes" id="UP000501346">
    <property type="component" value="Chromosome SeXVI"/>
</dbReference>